<accession>A0ABQ7ECT4</accession>
<keyword evidence="2" id="KW-1185">Reference proteome</keyword>
<protein>
    <submittedName>
        <fullName evidence="1">Uncharacterized protein</fullName>
    </submittedName>
</protein>
<dbReference type="Proteomes" id="UP000266723">
    <property type="component" value="Unassembled WGS sequence"/>
</dbReference>
<sequence>MATDREACEADGVLTLYDDIEIHGNVTERDAIVIEDTEARPSVEVTWKHYFFVRIDSASVEESCIPFFQSRWGRKENNILPSFPENLPTVRDILRGGPYFRGHFSLECVHRAMAYNRSRLQPDLPVEEESKSDMEEFVPYDILGEKERSRSPKNKQIAVDSCDSGAINRLECPTDEMFCNFLNSQASGSGTNQTDM</sequence>
<evidence type="ECO:0000313" key="1">
    <source>
        <dbReference type="EMBL" id="KAF3594676.1"/>
    </source>
</evidence>
<name>A0ABQ7ECT4_BRACR</name>
<reference evidence="1 2" key="1">
    <citation type="journal article" date="2020" name="BMC Genomics">
        <title>Intraspecific diversification of the crop wild relative Brassica cretica Lam. using demographic model selection.</title>
        <authorList>
            <person name="Kioukis A."/>
            <person name="Michalopoulou V.A."/>
            <person name="Briers L."/>
            <person name="Pirintsos S."/>
            <person name="Studholme D.J."/>
            <person name="Pavlidis P."/>
            <person name="Sarris P.F."/>
        </authorList>
    </citation>
    <scope>NUCLEOTIDE SEQUENCE [LARGE SCALE GENOMIC DNA]</scope>
    <source>
        <strain evidence="2">cv. PFS-1207/04</strain>
    </source>
</reference>
<evidence type="ECO:0000313" key="2">
    <source>
        <dbReference type="Proteomes" id="UP000266723"/>
    </source>
</evidence>
<dbReference type="EMBL" id="QGKV02000299">
    <property type="protein sequence ID" value="KAF3594676.1"/>
    <property type="molecule type" value="Genomic_DNA"/>
</dbReference>
<organism evidence="1 2">
    <name type="scientific">Brassica cretica</name>
    <name type="common">Mustard</name>
    <dbReference type="NCBI Taxonomy" id="69181"/>
    <lineage>
        <taxon>Eukaryota</taxon>
        <taxon>Viridiplantae</taxon>
        <taxon>Streptophyta</taxon>
        <taxon>Embryophyta</taxon>
        <taxon>Tracheophyta</taxon>
        <taxon>Spermatophyta</taxon>
        <taxon>Magnoliopsida</taxon>
        <taxon>eudicotyledons</taxon>
        <taxon>Gunneridae</taxon>
        <taxon>Pentapetalae</taxon>
        <taxon>rosids</taxon>
        <taxon>malvids</taxon>
        <taxon>Brassicales</taxon>
        <taxon>Brassicaceae</taxon>
        <taxon>Brassiceae</taxon>
        <taxon>Brassica</taxon>
    </lineage>
</organism>
<gene>
    <name evidence="1" type="ORF">DY000_02021876</name>
</gene>
<proteinExistence type="predicted"/>
<comment type="caution">
    <text evidence="1">The sequence shown here is derived from an EMBL/GenBank/DDBJ whole genome shotgun (WGS) entry which is preliminary data.</text>
</comment>